<organism evidence="9 10">
    <name type="scientific">Romboutsia hominis</name>
    <dbReference type="NCBI Taxonomy" id="1507512"/>
    <lineage>
        <taxon>Bacteria</taxon>
        <taxon>Bacillati</taxon>
        <taxon>Bacillota</taxon>
        <taxon>Clostridia</taxon>
        <taxon>Peptostreptococcales</taxon>
        <taxon>Peptostreptococcaceae</taxon>
        <taxon>Romboutsia</taxon>
    </lineage>
</organism>
<sequence>MGRIGNIINRKGKQDAKRAKIFTKHARAIAVAAKEGGGDPEYNATLKTAIEKAKADNMPNDNIDRAIAKGAGGGANENYETIVYEGYGPGGVAVIVEALTDNKNRTAGNVRYYFDKNGGNLGTSGCVSFMFDKKGQMLIEATDEVSEEELMDAALEAGAEDFITEEDGFEVITAPEDFTAVRDELQAKGYEFISAEVKLIPQTTTVLTDEEQLKFMEKLVDMLEEDDDVQSIAHNWEIEE</sequence>
<dbReference type="FunFam" id="1.10.10.200:FF:000002">
    <property type="entry name" value="Probable transcriptional regulatory protein CLM62_37755"/>
    <property type="match status" value="1"/>
</dbReference>
<dbReference type="FunFam" id="3.30.70.980:FF:000002">
    <property type="entry name" value="Probable transcriptional regulatory protein YebC"/>
    <property type="match status" value="1"/>
</dbReference>
<dbReference type="NCBIfam" id="NF009044">
    <property type="entry name" value="PRK12378.1"/>
    <property type="match status" value="1"/>
</dbReference>
<evidence type="ECO:0000259" key="7">
    <source>
        <dbReference type="Pfam" id="PF01709"/>
    </source>
</evidence>
<accession>A0A2P2BUC7</accession>
<evidence type="ECO:0000256" key="1">
    <source>
        <dbReference type="ARBA" id="ARBA00008724"/>
    </source>
</evidence>
<dbReference type="Gene3D" id="3.30.70.980">
    <property type="match status" value="2"/>
</dbReference>
<dbReference type="InterPro" id="IPR026564">
    <property type="entry name" value="Transcrip_reg_TACO1-like_dom3"/>
</dbReference>
<keyword evidence="3 6" id="KW-0805">Transcription regulation</keyword>
<protein>
    <recommendedName>
        <fullName evidence="6">Probable transcriptional regulatory protein FRIFI_2423</fullName>
    </recommendedName>
</protein>
<comment type="subcellular location">
    <subcellularLocation>
        <location evidence="6">Cytoplasm</location>
    </subcellularLocation>
</comment>
<dbReference type="RefSeq" id="WP_092923731.1">
    <property type="nucleotide sequence ID" value="NZ_FJTZ01000012.1"/>
</dbReference>
<dbReference type="Pfam" id="PF01709">
    <property type="entry name" value="Transcrip_reg"/>
    <property type="match status" value="1"/>
</dbReference>
<dbReference type="AlphaFoldDB" id="A0A2P2BUC7"/>
<dbReference type="PANTHER" id="PTHR12532">
    <property type="entry name" value="TRANSLATIONAL ACTIVATOR OF CYTOCHROME C OXIDASE 1"/>
    <property type="match status" value="1"/>
</dbReference>
<evidence type="ECO:0000256" key="3">
    <source>
        <dbReference type="ARBA" id="ARBA00023015"/>
    </source>
</evidence>
<feature type="domain" description="TACO1/YebC-like second and third" evidence="7">
    <location>
        <begin position="79"/>
        <end position="236"/>
    </location>
</feature>
<dbReference type="InterPro" id="IPR029072">
    <property type="entry name" value="YebC-like"/>
</dbReference>
<dbReference type="SUPFAM" id="SSF75625">
    <property type="entry name" value="YebC-like"/>
    <property type="match status" value="1"/>
</dbReference>
<dbReference type="EMBL" id="LN650648">
    <property type="protein sequence ID" value="CEI73948.1"/>
    <property type="molecule type" value="Genomic_DNA"/>
</dbReference>
<dbReference type="Proteomes" id="UP000245695">
    <property type="component" value="Chromosome 1"/>
</dbReference>
<feature type="domain" description="TACO1/YebC-like N-terminal" evidence="8">
    <location>
        <begin position="5"/>
        <end position="72"/>
    </location>
</feature>
<dbReference type="InterPro" id="IPR017856">
    <property type="entry name" value="Integrase-like_N"/>
</dbReference>
<evidence type="ECO:0000256" key="4">
    <source>
        <dbReference type="ARBA" id="ARBA00023125"/>
    </source>
</evidence>
<proteinExistence type="inferred from homology"/>
<evidence type="ECO:0000256" key="6">
    <source>
        <dbReference type="HAMAP-Rule" id="MF_00693"/>
    </source>
</evidence>
<dbReference type="Pfam" id="PF20772">
    <property type="entry name" value="TACO1_YebC_N"/>
    <property type="match status" value="1"/>
</dbReference>
<reference evidence="9 10" key="1">
    <citation type="submission" date="2014-09" db="EMBL/GenBank/DDBJ databases">
        <authorList>
            <person name="Hornung B.V."/>
        </authorList>
    </citation>
    <scope>NUCLEOTIDE SEQUENCE [LARGE SCALE GENOMIC DNA]</scope>
    <source>
        <strain evidence="9 10">FRIFI</strain>
    </source>
</reference>
<evidence type="ECO:0000259" key="8">
    <source>
        <dbReference type="Pfam" id="PF20772"/>
    </source>
</evidence>
<dbReference type="GO" id="GO:0005829">
    <property type="term" value="C:cytosol"/>
    <property type="evidence" value="ECO:0007669"/>
    <property type="project" value="TreeGrafter"/>
</dbReference>
<keyword evidence="2 6" id="KW-0963">Cytoplasm</keyword>
<dbReference type="Gene3D" id="1.10.10.200">
    <property type="match status" value="1"/>
</dbReference>
<keyword evidence="4 6" id="KW-0238">DNA-binding</keyword>
<keyword evidence="5 6" id="KW-0804">Transcription</keyword>
<dbReference type="InterPro" id="IPR002876">
    <property type="entry name" value="Transcrip_reg_TACO1-like"/>
</dbReference>
<dbReference type="HAMAP" id="MF_00693">
    <property type="entry name" value="Transcrip_reg_TACO1"/>
    <property type="match status" value="1"/>
</dbReference>
<dbReference type="PANTHER" id="PTHR12532:SF6">
    <property type="entry name" value="TRANSCRIPTIONAL REGULATORY PROTEIN YEBC-RELATED"/>
    <property type="match status" value="1"/>
</dbReference>
<dbReference type="NCBIfam" id="NF001030">
    <property type="entry name" value="PRK00110.1"/>
    <property type="match status" value="1"/>
</dbReference>
<dbReference type="InterPro" id="IPR048300">
    <property type="entry name" value="TACO1_YebC-like_2nd/3rd_dom"/>
</dbReference>
<dbReference type="GO" id="GO:0006355">
    <property type="term" value="P:regulation of DNA-templated transcription"/>
    <property type="evidence" value="ECO:0007669"/>
    <property type="project" value="UniProtKB-UniRule"/>
</dbReference>
<evidence type="ECO:0000313" key="9">
    <source>
        <dbReference type="EMBL" id="CEI73948.1"/>
    </source>
</evidence>
<dbReference type="GO" id="GO:0003677">
    <property type="term" value="F:DNA binding"/>
    <property type="evidence" value="ECO:0007669"/>
    <property type="project" value="UniProtKB-UniRule"/>
</dbReference>
<dbReference type="KEGG" id="rhom:FRIFI_2423"/>
<comment type="similarity">
    <text evidence="1 6">Belongs to the TACO1 family.</text>
</comment>
<evidence type="ECO:0000313" key="10">
    <source>
        <dbReference type="Proteomes" id="UP000245695"/>
    </source>
</evidence>
<gene>
    <name evidence="9" type="ORF">FRIFI_2423</name>
</gene>
<dbReference type="InterPro" id="IPR049083">
    <property type="entry name" value="TACO1_YebC_N"/>
</dbReference>
<evidence type="ECO:0000256" key="2">
    <source>
        <dbReference type="ARBA" id="ARBA00022490"/>
    </source>
</evidence>
<keyword evidence="10" id="KW-1185">Reference proteome</keyword>
<evidence type="ECO:0000256" key="5">
    <source>
        <dbReference type="ARBA" id="ARBA00023163"/>
    </source>
</evidence>
<dbReference type="NCBIfam" id="TIGR01033">
    <property type="entry name" value="YebC/PmpR family DNA-binding transcriptional regulator"/>
    <property type="match status" value="1"/>
</dbReference>
<name>A0A2P2BUC7_9FIRM</name>